<dbReference type="Pfam" id="PF12317">
    <property type="entry name" value="IFT46_B_C"/>
    <property type="match status" value="1"/>
</dbReference>
<evidence type="ECO:0000256" key="8">
    <source>
        <dbReference type="SAM" id="MobiDB-lite"/>
    </source>
</evidence>
<name>A0AAN7ZJL9_9COLE</name>
<dbReference type="GO" id="GO:0030992">
    <property type="term" value="C:intraciliary transport particle B"/>
    <property type="evidence" value="ECO:0007669"/>
    <property type="project" value="TreeGrafter"/>
</dbReference>
<protein>
    <recommendedName>
        <fullName evidence="3">Intraflagellar transport protein 46 homolog</fullName>
    </recommendedName>
</protein>
<evidence type="ECO:0000256" key="7">
    <source>
        <dbReference type="ARBA" id="ARBA00023273"/>
    </source>
</evidence>
<dbReference type="GO" id="GO:0005815">
    <property type="term" value="C:microtubule organizing center"/>
    <property type="evidence" value="ECO:0007669"/>
    <property type="project" value="TreeGrafter"/>
</dbReference>
<keyword evidence="6" id="KW-0206">Cytoskeleton</keyword>
<dbReference type="Proteomes" id="UP001329430">
    <property type="component" value="Chromosome 1"/>
</dbReference>
<gene>
    <name evidence="9" type="ORF">RI129_000924</name>
</gene>
<evidence type="ECO:0000256" key="3">
    <source>
        <dbReference type="ARBA" id="ARBA00017206"/>
    </source>
</evidence>
<dbReference type="AlphaFoldDB" id="A0AAN7ZJL9"/>
<evidence type="ECO:0000256" key="6">
    <source>
        <dbReference type="ARBA" id="ARBA00023212"/>
    </source>
</evidence>
<evidence type="ECO:0000313" key="10">
    <source>
        <dbReference type="Proteomes" id="UP001329430"/>
    </source>
</evidence>
<evidence type="ECO:0000256" key="5">
    <source>
        <dbReference type="ARBA" id="ARBA00023069"/>
    </source>
</evidence>
<comment type="subcellular location">
    <subcellularLocation>
        <location evidence="1">Cytoplasm</location>
        <location evidence="1">Cytoskeleton</location>
        <location evidence="1">Cilium basal body</location>
    </subcellularLocation>
</comment>
<evidence type="ECO:0000256" key="4">
    <source>
        <dbReference type="ARBA" id="ARBA00022490"/>
    </source>
</evidence>
<organism evidence="9 10">
    <name type="scientific">Pyrocoelia pectoralis</name>
    <dbReference type="NCBI Taxonomy" id="417401"/>
    <lineage>
        <taxon>Eukaryota</taxon>
        <taxon>Metazoa</taxon>
        <taxon>Ecdysozoa</taxon>
        <taxon>Arthropoda</taxon>
        <taxon>Hexapoda</taxon>
        <taxon>Insecta</taxon>
        <taxon>Pterygota</taxon>
        <taxon>Neoptera</taxon>
        <taxon>Endopterygota</taxon>
        <taxon>Coleoptera</taxon>
        <taxon>Polyphaga</taxon>
        <taxon>Elateriformia</taxon>
        <taxon>Elateroidea</taxon>
        <taxon>Lampyridae</taxon>
        <taxon>Lampyrinae</taxon>
        <taxon>Pyrocoelia</taxon>
    </lineage>
</organism>
<dbReference type="InterPro" id="IPR022088">
    <property type="entry name" value="Intraflagellar_transp_cmplxB"/>
</dbReference>
<dbReference type="GO" id="GO:0042073">
    <property type="term" value="P:intraciliary transport"/>
    <property type="evidence" value="ECO:0007669"/>
    <property type="project" value="InterPro"/>
</dbReference>
<keyword evidence="10" id="KW-1185">Reference proteome</keyword>
<evidence type="ECO:0000256" key="1">
    <source>
        <dbReference type="ARBA" id="ARBA00004120"/>
    </source>
</evidence>
<sequence>MQEKPEDETNPLNLSDLESVESEENMETNYSDKNHSMLSHPASKHFPFSRRPSQPLLDNSDDDQIDNLNTDRFISIEPQSAQVGSAGPSSSRQSLPRAVSANLQEKQHKVSYSDSDESDELGNTKKKRVIIPGEYNSASYDDLDVSNDVKEVFQYITKYVPQQLGLDFKFKPFIPDFIPAVGDIDAFLKVVPPQNTLSGNDFKVVESQLGLTVLDEPVANQSDPALLYLKLRAASITVSHTNETMVVKKINDVEKNSKIIDKWIKDVSELHRNKSTTVVKYSEQMPDVDELLQEWPEQFENSLKQYSVPNPKFGGALSQYINILCAIFDIPIYKNKIESLHVLFSLFVHVKNAQMYATYSDVNIDVKQMSKSEPDHLVLD</sequence>
<dbReference type="GO" id="GO:0031514">
    <property type="term" value="C:motile cilium"/>
    <property type="evidence" value="ECO:0007669"/>
    <property type="project" value="TreeGrafter"/>
</dbReference>
<evidence type="ECO:0000313" key="9">
    <source>
        <dbReference type="EMBL" id="KAK5649895.1"/>
    </source>
</evidence>
<dbReference type="EMBL" id="JAVRBK010000001">
    <property type="protein sequence ID" value="KAK5649895.1"/>
    <property type="molecule type" value="Genomic_DNA"/>
</dbReference>
<feature type="compositionally biased region" description="Polar residues" evidence="8">
    <location>
        <begin position="66"/>
        <end position="94"/>
    </location>
</feature>
<keyword evidence="4" id="KW-0963">Cytoplasm</keyword>
<keyword evidence="5" id="KW-0969">Cilium</keyword>
<accession>A0AAN7ZJL9</accession>
<dbReference type="GO" id="GO:0060271">
    <property type="term" value="P:cilium assembly"/>
    <property type="evidence" value="ECO:0007669"/>
    <property type="project" value="TreeGrafter"/>
</dbReference>
<dbReference type="PANTHER" id="PTHR13376">
    <property type="entry name" value="INTRAFLAGELLAR TRANSPORT PROTEIN 46 HOMOLOG"/>
    <property type="match status" value="1"/>
</dbReference>
<reference evidence="9 10" key="1">
    <citation type="journal article" date="2024" name="Insects">
        <title>An Improved Chromosome-Level Genome Assembly of the Firefly Pyrocoelia pectoralis.</title>
        <authorList>
            <person name="Fu X."/>
            <person name="Meyer-Rochow V.B."/>
            <person name="Ballantyne L."/>
            <person name="Zhu X."/>
        </authorList>
    </citation>
    <scope>NUCLEOTIDE SEQUENCE [LARGE SCALE GENOMIC DNA]</scope>
    <source>
        <strain evidence="9">XCY_ONT2</strain>
    </source>
</reference>
<proteinExistence type="inferred from homology"/>
<comment type="caution">
    <text evidence="9">The sequence shown here is derived from an EMBL/GenBank/DDBJ whole genome shotgun (WGS) entry which is preliminary data.</text>
</comment>
<feature type="region of interest" description="Disordered" evidence="8">
    <location>
        <begin position="1"/>
        <end position="122"/>
    </location>
</feature>
<comment type="similarity">
    <text evidence="2">Belongs to the IFT46 family.</text>
</comment>
<dbReference type="PANTHER" id="PTHR13376:SF0">
    <property type="entry name" value="INTRAFLAGELLAR TRANSPORT PROTEIN 46 HOMOLOG"/>
    <property type="match status" value="1"/>
</dbReference>
<keyword evidence="7" id="KW-0966">Cell projection</keyword>
<evidence type="ECO:0000256" key="2">
    <source>
        <dbReference type="ARBA" id="ARBA00007700"/>
    </source>
</evidence>